<feature type="region of interest" description="Disordered" evidence="1">
    <location>
        <begin position="451"/>
        <end position="546"/>
    </location>
</feature>
<feature type="transmembrane region" description="Helical" evidence="2">
    <location>
        <begin position="56"/>
        <end position="81"/>
    </location>
</feature>
<gene>
    <name evidence="3" type="ORF">NDU88_006262</name>
</gene>
<feature type="compositionally biased region" description="Basic and acidic residues" evidence="1">
    <location>
        <begin position="512"/>
        <end position="527"/>
    </location>
</feature>
<feature type="region of interest" description="Disordered" evidence="1">
    <location>
        <begin position="102"/>
        <end position="153"/>
    </location>
</feature>
<keyword evidence="2" id="KW-0472">Membrane</keyword>
<proteinExistence type="predicted"/>
<feature type="compositionally biased region" description="Polar residues" evidence="1">
    <location>
        <begin position="211"/>
        <end position="229"/>
    </location>
</feature>
<feature type="compositionally biased region" description="Basic and acidic residues" evidence="1">
    <location>
        <begin position="536"/>
        <end position="546"/>
    </location>
</feature>
<feature type="compositionally biased region" description="Polar residues" evidence="1">
    <location>
        <begin position="180"/>
        <end position="191"/>
    </location>
</feature>
<evidence type="ECO:0000313" key="4">
    <source>
        <dbReference type="Proteomes" id="UP001066276"/>
    </source>
</evidence>
<feature type="compositionally biased region" description="Polar residues" evidence="1">
    <location>
        <begin position="499"/>
        <end position="511"/>
    </location>
</feature>
<feature type="transmembrane region" description="Helical" evidence="2">
    <location>
        <begin position="24"/>
        <end position="49"/>
    </location>
</feature>
<sequence length="546" mass="58748">MAPDAGEKLDEGDSSHPMAAAKSYLILAGVIFGSCAGFVGSAVLIGIGYRNLGSAALGILGVGVVLFFVTVVFLVGCGIWMNKEYVDEQPQPDRIRVGRSAEETSPPLLMPSPSGSGLILPVFKDTRRPKGPMDPRLRADRPGKAPLTDYFHDKPVGTSVSDAKYVLAPKEDKHEMDLHPSSSHVRNITTSHGDDPPVDVRIVSSPGKGQETMSDSSGSEITASSTEQGTKVKPVSHHSQAQDPLKETFPTPGSKQIPPMIISTEDPITDVKRSSGQKQNEHHQKKTFAAPNSGKVTSSPAAGPQIDLRIIPHQRQDEHDQAKMPAPVQSNDLLTDPIMDLLSTVKLAPLHEKVWKPQEKRVSLPDSSSGIILSVADAVNDMEYVSHYKMAQGSHTKTSLVSGFRQSTTVQVSGASDNVQPCSETQDQHGQCVSQNYSCCGGATFATSPGIPKQPGFASQPKKNQSNMNNCLNVPISEDFTWSPAGVSSRPDQHHISHTDTGSGPVQATSKLTDRKPEQDRCLQDSKAKRRPAMTKNEEEPKGVRK</sequence>
<feature type="compositionally biased region" description="Basic and acidic residues" evidence="1">
    <location>
        <begin position="124"/>
        <end position="143"/>
    </location>
</feature>
<evidence type="ECO:0000256" key="2">
    <source>
        <dbReference type="SAM" id="Phobius"/>
    </source>
</evidence>
<evidence type="ECO:0000313" key="3">
    <source>
        <dbReference type="EMBL" id="KAJ1218685.1"/>
    </source>
</evidence>
<dbReference type="EMBL" id="JANPWB010000001">
    <property type="protein sequence ID" value="KAJ1218685.1"/>
    <property type="molecule type" value="Genomic_DNA"/>
</dbReference>
<evidence type="ECO:0000256" key="1">
    <source>
        <dbReference type="SAM" id="MobiDB-lite"/>
    </source>
</evidence>
<keyword evidence="4" id="KW-1185">Reference proteome</keyword>
<dbReference type="Proteomes" id="UP001066276">
    <property type="component" value="Chromosome 1_1"/>
</dbReference>
<comment type="caution">
    <text evidence="3">The sequence shown here is derived from an EMBL/GenBank/DDBJ whole genome shotgun (WGS) entry which is preliminary data.</text>
</comment>
<organism evidence="3 4">
    <name type="scientific">Pleurodeles waltl</name>
    <name type="common">Iberian ribbed newt</name>
    <dbReference type="NCBI Taxonomy" id="8319"/>
    <lineage>
        <taxon>Eukaryota</taxon>
        <taxon>Metazoa</taxon>
        <taxon>Chordata</taxon>
        <taxon>Craniata</taxon>
        <taxon>Vertebrata</taxon>
        <taxon>Euteleostomi</taxon>
        <taxon>Amphibia</taxon>
        <taxon>Batrachia</taxon>
        <taxon>Caudata</taxon>
        <taxon>Salamandroidea</taxon>
        <taxon>Salamandridae</taxon>
        <taxon>Pleurodelinae</taxon>
        <taxon>Pleurodeles</taxon>
    </lineage>
</organism>
<name>A0AAV7X376_PLEWA</name>
<dbReference type="AlphaFoldDB" id="A0AAV7X376"/>
<keyword evidence="2" id="KW-1133">Transmembrane helix</keyword>
<feature type="compositionally biased region" description="Low complexity" evidence="1">
    <location>
        <begin position="105"/>
        <end position="121"/>
    </location>
</feature>
<protein>
    <submittedName>
        <fullName evidence="3">Uncharacterized protein</fullName>
    </submittedName>
</protein>
<feature type="compositionally biased region" description="Polar residues" evidence="1">
    <location>
        <begin position="461"/>
        <end position="472"/>
    </location>
</feature>
<feature type="region of interest" description="Disordered" evidence="1">
    <location>
        <begin position="172"/>
        <end position="302"/>
    </location>
</feature>
<accession>A0AAV7X376</accession>
<reference evidence="3" key="1">
    <citation type="journal article" date="2022" name="bioRxiv">
        <title>Sequencing and chromosome-scale assembly of the giantPleurodeles waltlgenome.</title>
        <authorList>
            <person name="Brown T."/>
            <person name="Elewa A."/>
            <person name="Iarovenko S."/>
            <person name="Subramanian E."/>
            <person name="Araus A.J."/>
            <person name="Petzold A."/>
            <person name="Susuki M."/>
            <person name="Suzuki K.-i.T."/>
            <person name="Hayashi T."/>
            <person name="Toyoda A."/>
            <person name="Oliveira C."/>
            <person name="Osipova E."/>
            <person name="Leigh N.D."/>
            <person name="Simon A."/>
            <person name="Yun M.H."/>
        </authorList>
    </citation>
    <scope>NUCLEOTIDE SEQUENCE</scope>
    <source>
        <strain evidence="3">20211129_DDA</strain>
        <tissue evidence="3">Liver</tissue>
    </source>
</reference>
<keyword evidence="2" id="KW-0812">Transmembrane</keyword>